<feature type="compositionally biased region" description="Basic and acidic residues" evidence="1">
    <location>
        <begin position="99"/>
        <end position="117"/>
    </location>
</feature>
<evidence type="ECO:0000313" key="2">
    <source>
        <dbReference type="EMBL" id="KPJ15872.1"/>
    </source>
</evidence>
<dbReference type="InParanoid" id="A0A194RE55"/>
<accession>A0A194RE55</accession>
<feature type="region of interest" description="Disordered" evidence="1">
    <location>
        <begin position="173"/>
        <end position="214"/>
    </location>
</feature>
<evidence type="ECO:0000256" key="1">
    <source>
        <dbReference type="SAM" id="MobiDB-lite"/>
    </source>
</evidence>
<feature type="region of interest" description="Disordered" evidence="1">
    <location>
        <begin position="335"/>
        <end position="360"/>
    </location>
</feature>
<dbReference type="AlphaFoldDB" id="A0A194RE55"/>
<evidence type="ECO:0000313" key="3">
    <source>
        <dbReference type="Proteomes" id="UP000053240"/>
    </source>
</evidence>
<name>A0A194RE55_PAPMA</name>
<dbReference type="EMBL" id="KQ460323">
    <property type="protein sequence ID" value="KPJ15872.1"/>
    <property type="molecule type" value="Genomic_DNA"/>
</dbReference>
<reference evidence="2 3" key="1">
    <citation type="journal article" date="2015" name="Nat. Commun.">
        <title>Outbred genome sequencing and CRISPR/Cas9 gene editing in butterflies.</title>
        <authorList>
            <person name="Li X."/>
            <person name="Fan D."/>
            <person name="Zhang W."/>
            <person name="Liu G."/>
            <person name="Zhang L."/>
            <person name="Zhao L."/>
            <person name="Fang X."/>
            <person name="Chen L."/>
            <person name="Dong Y."/>
            <person name="Chen Y."/>
            <person name="Ding Y."/>
            <person name="Zhao R."/>
            <person name="Feng M."/>
            <person name="Zhu Y."/>
            <person name="Feng Y."/>
            <person name="Jiang X."/>
            <person name="Zhu D."/>
            <person name="Xiang H."/>
            <person name="Feng X."/>
            <person name="Li S."/>
            <person name="Wang J."/>
            <person name="Zhang G."/>
            <person name="Kronforst M.R."/>
            <person name="Wang W."/>
        </authorList>
    </citation>
    <scope>NUCLEOTIDE SEQUENCE [LARGE SCALE GENOMIC DNA]</scope>
    <source>
        <strain evidence="2">Ya'a_city_454_Pm</strain>
        <tissue evidence="2">Whole body</tissue>
    </source>
</reference>
<gene>
    <name evidence="2" type="ORF">RR48_09918</name>
</gene>
<dbReference type="Proteomes" id="UP000053240">
    <property type="component" value="Unassembled WGS sequence"/>
</dbReference>
<organism evidence="2 3">
    <name type="scientific">Papilio machaon</name>
    <name type="common">Old World swallowtail butterfly</name>
    <dbReference type="NCBI Taxonomy" id="76193"/>
    <lineage>
        <taxon>Eukaryota</taxon>
        <taxon>Metazoa</taxon>
        <taxon>Ecdysozoa</taxon>
        <taxon>Arthropoda</taxon>
        <taxon>Hexapoda</taxon>
        <taxon>Insecta</taxon>
        <taxon>Pterygota</taxon>
        <taxon>Neoptera</taxon>
        <taxon>Endopterygota</taxon>
        <taxon>Lepidoptera</taxon>
        <taxon>Glossata</taxon>
        <taxon>Ditrysia</taxon>
        <taxon>Papilionoidea</taxon>
        <taxon>Papilionidae</taxon>
        <taxon>Papilioninae</taxon>
        <taxon>Papilio</taxon>
    </lineage>
</organism>
<feature type="region of interest" description="Disordered" evidence="1">
    <location>
        <begin position="97"/>
        <end position="130"/>
    </location>
</feature>
<keyword evidence="3" id="KW-1185">Reference proteome</keyword>
<sequence length="369" mass="42285">MTNINVPIPWPPLEQFRWVQSTLPWPALAARRSRQPSRGPATRSLTLHYKMQCFICFTYMIILCTAQPARDRPVATHEKRSLFRDVIESLRIRSQLPEEINHNDDNNLSQNDDRYGFDNEPPELPSDADFIPRRNDRIEMPTLKYRFPKSIQPNGSEIKVENKKEDIVVYVNTPSERSEPKPTTHKPKKEPKPNSKVNFVKQNENGEDTTDVASGLIDDSYRPVINKMEDSSQIGNREYQTVIKPTVIVNFRGTVSHRDSEIRLEKRNNPKRKQDMDSARNIFNINQEIKLERPNGTIDVEGLRHLSSEVKQGVNVLSANVKEKVDDDMKTCETSAAHSFAPASPQETDRSGRDDGDEDDNILQIVVTL</sequence>
<protein>
    <submittedName>
        <fullName evidence="2">Uncharacterized protein</fullName>
    </submittedName>
</protein>
<proteinExistence type="predicted"/>